<accession>H3NLJ0</accession>
<reference evidence="2 3" key="1">
    <citation type="submission" date="2012-01" db="EMBL/GenBank/DDBJ databases">
        <title>The Genome Sequence of Helcococcus kunzii ATCC 51366.</title>
        <authorList>
            <consortium name="The Broad Institute Genome Sequencing Platform"/>
            <person name="Earl A."/>
            <person name="Ward D."/>
            <person name="Feldgarden M."/>
            <person name="Gevers D."/>
            <person name="Huys G."/>
            <person name="Young S.K."/>
            <person name="Zeng Q."/>
            <person name="Gargeya S."/>
            <person name="Fitzgerald M."/>
            <person name="Haas B."/>
            <person name="Abouelleil A."/>
            <person name="Alvarado L."/>
            <person name="Arachchi H.M."/>
            <person name="Berlin A."/>
            <person name="Chapman S.B."/>
            <person name="Gearin G."/>
            <person name="Goldberg J."/>
            <person name="Griggs A."/>
            <person name="Gujja S."/>
            <person name="Hansen M."/>
            <person name="Heiman D."/>
            <person name="Howarth C."/>
            <person name="Larimer J."/>
            <person name="Lui A."/>
            <person name="MacDonald P.J.P."/>
            <person name="McCowen C."/>
            <person name="Montmayeur A."/>
            <person name="Murphy C."/>
            <person name="Neiman D."/>
            <person name="Pearson M."/>
            <person name="Priest M."/>
            <person name="Roberts A."/>
            <person name="Saif S."/>
            <person name="Shea T."/>
            <person name="Sisk P."/>
            <person name="Stolte C."/>
            <person name="Sykes S."/>
            <person name="Wortman J."/>
            <person name="Nusbaum C."/>
            <person name="Birren B."/>
        </authorList>
    </citation>
    <scope>NUCLEOTIDE SEQUENCE [LARGE SCALE GENOMIC DNA]</scope>
    <source>
        <strain evidence="2 3">ATCC 51366</strain>
    </source>
</reference>
<evidence type="ECO:0000313" key="3">
    <source>
        <dbReference type="Proteomes" id="UP000004191"/>
    </source>
</evidence>
<dbReference type="GeneID" id="96998226"/>
<dbReference type="STRING" id="883114.HMPREF9709_00201"/>
<evidence type="ECO:0008006" key="4">
    <source>
        <dbReference type="Google" id="ProtNLM"/>
    </source>
</evidence>
<protein>
    <recommendedName>
        <fullName evidence="4">Peptidase S7 domain-containing protein</fullName>
    </recommendedName>
</protein>
<feature type="chain" id="PRO_5003590160" description="Peptidase S7 domain-containing protein" evidence="1">
    <location>
        <begin position="25"/>
        <end position="386"/>
    </location>
</feature>
<dbReference type="Gene3D" id="2.40.10.10">
    <property type="entry name" value="Trypsin-like serine proteases"/>
    <property type="match status" value="2"/>
</dbReference>
<gene>
    <name evidence="2" type="ORF">HMPREF9709_00201</name>
</gene>
<keyword evidence="3" id="KW-1185">Reference proteome</keyword>
<feature type="signal peptide" evidence="1">
    <location>
        <begin position="1"/>
        <end position="24"/>
    </location>
</feature>
<dbReference type="AlphaFoldDB" id="H3NLJ0"/>
<evidence type="ECO:0000256" key="1">
    <source>
        <dbReference type="SAM" id="SignalP"/>
    </source>
</evidence>
<evidence type="ECO:0000313" key="2">
    <source>
        <dbReference type="EMBL" id="EHR35842.1"/>
    </source>
</evidence>
<dbReference type="InterPro" id="IPR009003">
    <property type="entry name" value="Peptidase_S1_PA"/>
</dbReference>
<organism evidence="2 3">
    <name type="scientific">Helcococcus kunzii ATCC 51366</name>
    <dbReference type="NCBI Taxonomy" id="883114"/>
    <lineage>
        <taxon>Bacteria</taxon>
        <taxon>Bacillati</taxon>
        <taxon>Bacillota</taxon>
        <taxon>Tissierellia</taxon>
        <taxon>Tissierellales</taxon>
        <taxon>Peptoniphilaceae</taxon>
        <taxon>Helcococcus</taxon>
    </lineage>
</organism>
<dbReference type="SUPFAM" id="SSF50494">
    <property type="entry name" value="Trypsin-like serine proteases"/>
    <property type="match status" value="1"/>
</dbReference>
<dbReference type="EMBL" id="AGEI01000006">
    <property type="protein sequence ID" value="EHR35842.1"/>
    <property type="molecule type" value="Genomic_DNA"/>
</dbReference>
<dbReference type="PATRIC" id="fig|883114.3.peg.198"/>
<proteinExistence type="predicted"/>
<dbReference type="InterPro" id="IPR043504">
    <property type="entry name" value="Peptidase_S1_PA_chymotrypsin"/>
</dbReference>
<dbReference type="OrthoDB" id="2666626at2"/>
<keyword evidence="1" id="KW-0732">Signal</keyword>
<dbReference type="RefSeq" id="WP_005397081.1">
    <property type="nucleotide sequence ID" value="NZ_JH601088.1"/>
</dbReference>
<comment type="caution">
    <text evidence="2">The sequence shown here is derived from an EMBL/GenBank/DDBJ whole genome shotgun (WGS) entry which is preliminary data.</text>
</comment>
<sequence>MKKLVSLFLFVAVFILSTFSKAFAYKNEEHLHKYNQDYFDEILNMSNFKSKKYKSLFVFNNNLNYGKYPEYFGGNYIKDDKLYINMIKEYTKFKVLNSLEYKIFEQIYDKIELKYVDYSMNYLENVYNILDNYFSGRVKYIEYDVKFSIDVENNRINFQIEDISENKIKDILRIVGDRNIFSFTNLLKTKNQASVYPGHQISSRKVITKAGASSSLGYAVSYNGKNGFVMSGHGSDVGHFIFSKGKKIGITRKKQNRATIDASYVEITDKGFSVNNKIEGHKLKSAAFNPVVGSRISKVGFATGTTVGYVKSINSSWTDKTSGIYYSNMSESNYKSASGDSGGLVYFKIPNSLEYLIVGIHKDGGNGIAHYTKASEINRIFGLKVK</sequence>
<dbReference type="eggNOG" id="ENOG50339WD">
    <property type="taxonomic scope" value="Bacteria"/>
</dbReference>
<dbReference type="HOGENOM" id="CLU_056147_0_0_9"/>
<dbReference type="Proteomes" id="UP000004191">
    <property type="component" value="Unassembled WGS sequence"/>
</dbReference>
<name>H3NLJ0_9FIRM</name>